<dbReference type="OrthoDB" id="6274823at2759"/>
<dbReference type="STRING" id="667725.A0A0L0EZQ3"/>
<dbReference type="AlphaFoldDB" id="A0A0L0EZQ3"/>
<organism evidence="1 2">
    <name type="scientific">Sphaeroforma arctica JP610</name>
    <dbReference type="NCBI Taxonomy" id="667725"/>
    <lineage>
        <taxon>Eukaryota</taxon>
        <taxon>Ichthyosporea</taxon>
        <taxon>Ichthyophonida</taxon>
        <taxon>Sphaeroforma</taxon>
    </lineage>
</organism>
<dbReference type="Proteomes" id="UP000054560">
    <property type="component" value="Unassembled WGS sequence"/>
</dbReference>
<feature type="non-terminal residue" evidence="1">
    <location>
        <position position="1"/>
    </location>
</feature>
<name>A0A0L0EZQ3_9EUKA</name>
<dbReference type="RefSeq" id="XP_014143756.1">
    <property type="nucleotide sequence ID" value="XM_014288281.1"/>
</dbReference>
<dbReference type="EMBL" id="KQ253056">
    <property type="protein sequence ID" value="KNC69854.1"/>
    <property type="molecule type" value="Genomic_DNA"/>
</dbReference>
<evidence type="ECO:0000313" key="2">
    <source>
        <dbReference type="Proteomes" id="UP000054560"/>
    </source>
</evidence>
<keyword evidence="2" id="KW-1185">Reference proteome</keyword>
<protein>
    <submittedName>
        <fullName evidence="1">Uncharacterized protein</fullName>
    </submittedName>
</protein>
<dbReference type="GeneID" id="25918130"/>
<sequence length="64" mass="7355">LCLDAGRQVRRNNCMEPLMLNTKDRTEIDAEQIDFNRKVLHTAWHPQEDLIAVAATNNLCLFTS</sequence>
<reference evidence="1 2" key="1">
    <citation type="submission" date="2011-02" db="EMBL/GenBank/DDBJ databases">
        <title>The Genome Sequence of Sphaeroforma arctica JP610.</title>
        <authorList>
            <consortium name="The Broad Institute Genome Sequencing Platform"/>
            <person name="Russ C."/>
            <person name="Cuomo C."/>
            <person name="Young S.K."/>
            <person name="Zeng Q."/>
            <person name="Gargeya S."/>
            <person name="Alvarado L."/>
            <person name="Berlin A."/>
            <person name="Chapman S.B."/>
            <person name="Chen Z."/>
            <person name="Freedman E."/>
            <person name="Gellesch M."/>
            <person name="Goldberg J."/>
            <person name="Griggs A."/>
            <person name="Gujja S."/>
            <person name="Heilman E."/>
            <person name="Heiman D."/>
            <person name="Howarth C."/>
            <person name="Mehta T."/>
            <person name="Neiman D."/>
            <person name="Pearson M."/>
            <person name="Roberts A."/>
            <person name="Saif S."/>
            <person name="Shea T."/>
            <person name="Shenoy N."/>
            <person name="Sisk P."/>
            <person name="Stolte C."/>
            <person name="Sykes S."/>
            <person name="White J."/>
            <person name="Yandava C."/>
            <person name="Burger G."/>
            <person name="Gray M.W."/>
            <person name="Holland P.W.H."/>
            <person name="King N."/>
            <person name="Lang F.B.F."/>
            <person name="Roger A.J."/>
            <person name="Ruiz-Trillo I."/>
            <person name="Haas B."/>
            <person name="Nusbaum C."/>
            <person name="Birren B."/>
        </authorList>
    </citation>
    <scope>NUCLEOTIDE SEQUENCE [LARGE SCALE GENOMIC DNA]</scope>
    <source>
        <strain evidence="1 2">JP610</strain>
    </source>
</reference>
<proteinExistence type="predicted"/>
<evidence type="ECO:0000313" key="1">
    <source>
        <dbReference type="EMBL" id="KNC69854.1"/>
    </source>
</evidence>
<accession>A0A0L0EZQ3</accession>
<gene>
    <name evidence="1" type="ORF">SARC_17626</name>
</gene>